<dbReference type="SUPFAM" id="SSF55073">
    <property type="entry name" value="Nucleotide cyclase"/>
    <property type="match status" value="1"/>
</dbReference>
<comment type="cofactor">
    <cofactor evidence="1">
        <name>Mg(2+)</name>
        <dbReference type="ChEBI" id="CHEBI:18420"/>
    </cofactor>
</comment>
<evidence type="ECO:0000313" key="6">
    <source>
        <dbReference type="EMBL" id="BBA35044.1"/>
    </source>
</evidence>
<dbReference type="Pfam" id="PF00990">
    <property type="entry name" value="GGDEF"/>
    <property type="match status" value="1"/>
</dbReference>
<evidence type="ECO:0000259" key="5">
    <source>
        <dbReference type="PROSITE" id="PS50887"/>
    </source>
</evidence>
<gene>
    <name evidence="6" type="ORF">sS8_3101</name>
</gene>
<dbReference type="InterPro" id="IPR000014">
    <property type="entry name" value="PAS"/>
</dbReference>
<dbReference type="PROSITE" id="PS50887">
    <property type="entry name" value="GGDEF"/>
    <property type="match status" value="1"/>
</dbReference>
<dbReference type="CDD" id="cd01949">
    <property type="entry name" value="GGDEF"/>
    <property type="match status" value="1"/>
</dbReference>
<dbReference type="AlphaFoldDB" id="A0A250KU57"/>
<dbReference type="NCBIfam" id="TIGR00254">
    <property type="entry name" value="GGDEF"/>
    <property type="match status" value="1"/>
</dbReference>
<dbReference type="Pfam" id="PF00072">
    <property type="entry name" value="Response_reg"/>
    <property type="match status" value="1"/>
</dbReference>
<proteinExistence type="predicted"/>
<organism evidence="6 7">
    <name type="scientific">Methylocaldum marinum</name>
    <dbReference type="NCBI Taxonomy" id="1432792"/>
    <lineage>
        <taxon>Bacteria</taxon>
        <taxon>Pseudomonadati</taxon>
        <taxon>Pseudomonadota</taxon>
        <taxon>Gammaproteobacteria</taxon>
        <taxon>Methylococcales</taxon>
        <taxon>Methylococcaceae</taxon>
        <taxon>Methylocaldum</taxon>
    </lineage>
</organism>
<dbReference type="SMART" id="SM00091">
    <property type="entry name" value="PAS"/>
    <property type="match status" value="1"/>
</dbReference>
<feature type="modified residue" description="4-aspartylphosphate" evidence="2">
    <location>
        <position position="55"/>
    </location>
</feature>
<dbReference type="SMART" id="SM00267">
    <property type="entry name" value="GGDEF"/>
    <property type="match status" value="1"/>
</dbReference>
<sequence length="426" mass="47800">MNSRRPTLLIVDDSPTEIRLLGQVLGKDHDVRFATSGEEALTLIRRWPPDLVLLDLVMPEMNGHEVCRGLKADPATRHIPIIFITGASDEDNEVQSLEAGAADYISKPINVPILRTRIRNQLQLHQALTEMRLAASVFHNTMEGILVANPEKNIIDVNEAFCRMTGYDRRDLIGKNIGILYSDRLEATFYSDMWNTVQRHGHWAGEIWSRIKSGESHPQLLNLSRVQDDGGETSHFVFIYSDVRFLLDQSKRLEHLAYYDALTDLPNRHLLMDRLHQLVTQGQRCCTQGAVALLDLDGFKPVNDRFGHYAGDAVLIQIAERLKGILRASDTAGRLGGDEFVLILPDLNAEAEIENSLTRILQSIAEPIALPREQVVVTGSIGVAFYPRDGLDPDRLVRRADRAMYRAKAAGSNCFRIYDAESDGDI</sequence>
<dbReference type="Gene3D" id="3.30.70.270">
    <property type="match status" value="1"/>
</dbReference>
<evidence type="ECO:0000313" key="7">
    <source>
        <dbReference type="Proteomes" id="UP000266313"/>
    </source>
</evidence>
<name>A0A250KU57_9GAMM</name>
<dbReference type="InterPro" id="IPR052163">
    <property type="entry name" value="DGC-Regulatory_Protein"/>
</dbReference>
<dbReference type="Gene3D" id="3.40.50.2300">
    <property type="match status" value="1"/>
</dbReference>
<dbReference type="PROSITE" id="PS50112">
    <property type="entry name" value="PAS"/>
    <property type="match status" value="1"/>
</dbReference>
<dbReference type="EMBL" id="AP017928">
    <property type="protein sequence ID" value="BBA35044.1"/>
    <property type="molecule type" value="Genomic_DNA"/>
</dbReference>
<dbReference type="Gene3D" id="3.30.450.20">
    <property type="entry name" value="PAS domain"/>
    <property type="match status" value="1"/>
</dbReference>
<dbReference type="GO" id="GO:0000160">
    <property type="term" value="P:phosphorelay signal transduction system"/>
    <property type="evidence" value="ECO:0007669"/>
    <property type="project" value="InterPro"/>
</dbReference>
<dbReference type="Proteomes" id="UP000266313">
    <property type="component" value="Chromosome"/>
</dbReference>
<evidence type="ECO:0000256" key="2">
    <source>
        <dbReference type="PROSITE-ProRule" id="PRU00169"/>
    </source>
</evidence>
<reference evidence="6 7" key="1">
    <citation type="submission" date="2016-12" db="EMBL/GenBank/DDBJ databases">
        <title>Genome sequencing of Methylocaldum marinum.</title>
        <authorList>
            <person name="Takeuchi M."/>
            <person name="Kamagata Y."/>
            <person name="Hiraoka S."/>
            <person name="Oshima K."/>
            <person name="Hattori M."/>
            <person name="Iwasaki W."/>
        </authorList>
    </citation>
    <scope>NUCLEOTIDE SEQUENCE [LARGE SCALE GENOMIC DNA]</scope>
    <source>
        <strain evidence="6 7">S8</strain>
    </source>
</reference>
<dbReference type="FunFam" id="3.30.70.270:FF:000001">
    <property type="entry name" value="Diguanylate cyclase domain protein"/>
    <property type="match status" value="1"/>
</dbReference>
<dbReference type="InterPro" id="IPR043128">
    <property type="entry name" value="Rev_trsase/Diguanyl_cyclase"/>
</dbReference>
<keyword evidence="7" id="KW-1185">Reference proteome</keyword>
<dbReference type="SUPFAM" id="SSF52172">
    <property type="entry name" value="CheY-like"/>
    <property type="match status" value="1"/>
</dbReference>
<feature type="domain" description="GGDEF" evidence="5">
    <location>
        <begin position="287"/>
        <end position="420"/>
    </location>
</feature>
<dbReference type="PROSITE" id="PS50110">
    <property type="entry name" value="RESPONSE_REGULATORY"/>
    <property type="match status" value="1"/>
</dbReference>
<dbReference type="SMART" id="SM00448">
    <property type="entry name" value="REC"/>
    <property type="match status" value="1"/>
</dbReference>
<dbReference type="PANTHER" id="PTHR46663:SF3">
    <property type="entry name" value="SLL0267 PROTEIN"/>
    <property type="match status" value="1"/>
</dbReference>
<protein>
    <submittedName>
        <fullName evidence="6">Putative diguanylate cyclase</fullName>
    </submittedName>
</protein>
<feature type="domain" description="PAS" evidence="4">
    <location>
        <begin position="130"/>
        <end position="176"/>
    </location>
</feature>
<dbReference type="Pfam" id="PF13426">
    <property type="entry name" value="PAS_9"/>
    <property type="match status" value="1"/>
</dbReference>
<keyword evidence="2" id="KW-0597">Phosphoprotein</keyword>
<dbReference type="InterPro" id="IPR001789">
    <property type="entry name" value="Sig_transdc_resp-reg_receiver"/>
</dbReference>
<dbReference type="NCBIfam" id="TIGR00229">
    <property type="entry name" value="sensory_box"/>
    <property type="match status" value="1"/>
</dbReference>
<dbReference type="CDD" id="cd19920">
    <property type="entry name" value="REC_PA4781-like"/>
    <property type="match status" value="1"/>
</dbReference>
<dbReference type="SUPFAM" id="SSF55785">
    <property type="entry name" value="PYP-like sensor domain (PAS domain)"/>
    <property type="match status" value="1"/>
</dbReference>
<dbReference type="GO" id="GO:0003824">
    <property type="term" value="F:catalytic activity"/>
    <property type="evidence" value="ECO:0007669"/>
    <property type="project" value="UniProtKB-ARBA"/>
</dbReference>
<dbReference type="RefSeq" id="WP_119630321.1">
    <property type="nucleotide sequence ID" value="NZ_AP017928.1"/>
</dbReference>
<dbReference type="PANTHER" id="PTHR46663">
    <property type="entry name" value="DIGUANYLATE CYCLASE DGCT-RELATED"/>
    <property type="match status" value="1"/>
</dbReference>
<dbReference type="InterPro" id="IPR029787">
    <property type="entry name" value="Nucleotide_cyclase"/>
</dbReference>
<accession>A0A250KU57</accession>
<dbReference type="CDD" id="cd00130">
    <property type="entry name" value="PAS"/>
    <property type="match status" value="1"/>
</dbReference>
<evidence type="ECO:0000256" key="1">
    <source>
        <dbReference type="ARBA" id="ARBA00001946"/>
    </source>
</evidence>
<evidence type="ECO:0000259" key="3">
    <source>
        <dbReference type="PROSITE" id="PS50110"/>
    </source>
</evidence>
<evidence type="ECO:0000259" key="4">
    <source>
        <dbReference type="PROSITE" id="PS50112"/>
    </source>
</evidence>
<dbReference type="InterPro" id="IPR035965">
    <property type="entry name" value="PAS-like_dom_sf"/>
</dbReference>
<dbReference type="InterPro" id="IPR000160">
    <property type="entry name" value="GGDEF_dom"/>
</dbReference>
<dbReference type="OrthoDB" id="9812260at2"/>
<feature type="domain" description="Response regulatory" evidence="3">
    <location>
        <begin position="7"/>
        <end position="122"/>
    </location>
</feature>
<dbReference type="KEGG" id="mmai:sS8_3101"/>
<dbReference type="InterPro" id="IPR011006">
    <property type="entry name" value="CheY-like_superfamily"/>
</dbReference>